<keyword evidence="1" id="KW-0472">Membrane</keyword>
<feature type="transmembrane region" description="Helical" evidence="1">
    <location>
        <begin position="261"/>
        <end position="284"/>
    </location>
</feature>
<sequence length="316" mass="37084">MQSTSTINEWRSLIVLATANPDDFSSCRDLPAEIKRHYDYVLPRFKNLVIPTGSLVMSDSYPLQDLYQKCPFKRRTFFACMHYEKLRNYISADTTSLEAISDNLNTFDLETCLQMNLEEDEDGKDCKNSVNSFLDLIRKEDRYMNLKVKKINDNSVWKCGANQFDTHVTQILTGHGCLWLKEAFNTCCKHQKECYQEFEDKERCDESWNSCNRAVITNYDNSIADECLPFYTWVENFQKLNNVFYYKQKRSYTIWSPDNDLIFWIGTSVLVIFMLIFLTILIIISKKCVDYNSEYKQCVGKELLVRAESSETIRSL</sequence>
<dbReference type="Proteomes" id="UP000005237">
    <property type="component" value="Unassembled WGS sequence"/>
</dbReference>
<name>A0A8R1E0J9_CAEJA</name>
<evidence type="ECO:0000313" key="2">
    <source>
        <dbReference type="EnsemblMetazoa" id="CJA15446.1"/>
    </source>
</evidence>
<evidence type="ECO:0000256" key="1">
    <source>
        <dbReference type="SAM" id="Phobius"/>
    </source>
</evidence>
<evidence type="ECO:0000313" key="3">
    <source>
        <dbReference type="Proteomes" id="UP000005237"/>
    </source>
</evidence>
<reference evidence="2" key="2">
    <citation type="submission" date="2022-06" db="UniProtKB">
        <authorList>
            <consortium name="EnsemblMetazoa"/>
        </authorList>
    </citation>
    <scope>IDENTIFICATION</scope>
    <source>
        <strain evidence="2">DF5081</strain>
    </source>
</reference>
<organism evidence="2 3">
    <name type="scientific">Caenorhabditis japonica</name>
    <dbReference type="NCBI Taxonomy" id="281687"/>
    <lineage>
        <taxon>Eukaryota</taxon>
        <taxon>Metazoa</taxon>
        <taxon>Ecdysozoa</taxon>
        <taxon>Nematoda</taxon>
        <taxon>Chromadorea</taxon>
        <taxon>Rhabditida</taxon>
        <taxon>Rhabditina</taxon>
        <taxon>Rhabditomorpha</taxon>
        <taxon>Rhabditoidea</taxon>
        <taxon>Rhabditidae</taxon>
        <taxon>Peloderinae</taxon>
        <taxon>Caenorhabditis</taxon>
    </lineage>
</organism>
<dbReference type="EnsemblMetazoa" id="CJA15446.1">
    <property type="protein sequence ID" value="CJA15446.1"/>
    <property type="gene ID" value="WBGene00134650"/>
</dbReference>
<proteinExistence type="predicted"/>
<protein>
    <submittedName>
        <fullName evidence="2">Uncharacterized protein</fullName>
    </submittedName>
</protein>
<reference evidence="3" key="1">
    <citation type="submission" date="2010-08" db="EMBL/GenBank/DDBJ databases">
        <authorList>
            <consortium name="Caenorhabditis japonica Sequencing Consortium"/>
            <person name="Wilson R.K."/>
        </authorList>
    </citation>
    <scope>NUCLEOTIDE SEQUENCE [LARGE SCALE GENOMIC DNA]</scope>
    <source>
        <strain evidence="3">DF5081</strain>
    </source>
</reference>
<accession>A0A8R1E0J9</accession>
<keyword evidence="1" id="KW-0812">Transmembrane</keyword>
<keyword evidence="3" id="KW-1185">Reference proteome</keyword>
<dbReference type="AlphaFoldDB" id="A0A8R1E0J9"/>
<keyword evidence="1" id="KW-1133">Transmembrane helix</keyword>